<sequence>MSPSVPPNVPQQQQQDPMIQRMMMMLNTPMQHPPVERVDNFQDLQSQSLFNLEVARGHCASSSQASALPTSFNQSAAIYPTLTSSGISMCHIGQSAASSMNPAASLPLSGNFNHGVGQLPADQLTNELNQGNPRESGAMHPNAHTRRNQNPQLVARIRVRRQVVRAQLSLANYGLHSEIWHPRMQLQGRDRVIQNLRMQLQQRNQVIQEQNQYIQLLENTVVENLNQQNSTAE</sequence>
<organism evidence="1 2">
    <name type="scientific">Papaver somniferum</name>
    <name type="common">Opium poppy</name>
    <dbReference type="NCBI Taxonomy" id="3469"/>
    <lineage>
        <taxon>Eukaryota</taxon>
        <taxon>Viridiplantae</taxon>
        <taxon>Streptophyta</taxon>
        <taxon>Embryophyta</taxon>
        <taxon>Tracheophyta</taxon>
        <taxon>Spermatophyta</taxon>
        <taxon>Magnoliopsida</taxon>
        <taxon>Ranunculales</taxon>
        <taxon>Papaveraceae</taxon>
        <taxon>Papaveroideae</taxon>
        <taxon>Papaver</taxon>
    </lineage>
</organism>
<gene>
    <name evidence="1" type="ORF">C5167_009610</name>
</gene>
<name>A0A4Y7K0S7_PAPSO</name>
<keyword evidence="2" id="KW-1185">Reference proteome</keyword>
<accession>A0A4Y7K0S7</accession>
<protein>
    <submittedName>
        <fullName evidence="1">Uncharacterized protein</fullName>
    </submittedName>
</protein>
<evidence type="ECO:0000313" key="2">
    <source>
        <dbReference type="Proteomes" id="UP000316621"/>
    </source>
</evidence>
<dbReference type="AlphaFoldDB" id="A0A4Y7K0S7"/>
<dbReference type="Gramene" id="RZC65920">
    <property type="protein sequence ID" value="RZC65920"/>
    <property type="gene ID" value="C5167_009610"/>
</dbReference>
<proteinExistence type="predicted"/>
<evidence type="ECO:0000313" key="1">
    <source>
        <dbReference type="EMBL" id="RZC65920.1"/>
    </source>
</evidence>
<reference evidence="1 2" key="1">
    <citation type="journal article" date="2018" name="Science">
        <title>The opium poppy genome and morphinan production.</title>
        <authorList>
            <person name="Guo L."/>
            <person name="Winzer T."/>
            <person name="Yang X."/>
            <person name="Li Y."/>
            <person name="Ning Z."/>
            <person name="He Z."/>
            <person name="Teodor R."/>
            <person name="Lu Y."/>
            <person name="Bowser T.A."/>
            <person name="Graham I.A."/>
            <person name="Ye K."/>
        </authorList>
    </citation>
    <scope>NUCLEOTIDE SEQUENCE [LARGE SCALE GENOMIC DNA]</scope>
    <source>
        <strain evidence="2">cv. HN1</strain>
        <tissue evidence="1">Leaves</tissue>
    </source>
</reference>
<dbReference type="Proteomes" id="UP000316621">
    <property type="component" value="Chromosome 6"/>
</dbReference>
<dbReference type="EMBL" id="CM010720">
    <property type="protein sequence ID" value="RZC65920.1"/>
    <property type="molecule type" value="Genomic_DNA"/>
</dbReference>